<dbReference type="HAMAP" id="MF_00083">
    <property type="entry name" value="Pept_tRNA_hydro_bact"/>
    <property type="match status" value="1"/>
</dbReference>
<dbReference type="NCBIfam" id="TIGR00447">
    <property type="entry name" value="pth"/>
    <property type="match status" value="1"/>
</dbReference>
<accession>A0A3T0TUI4</accession>
<evidence type="ECO:0000256" key="10">
    <source>
        <dbReference type="RuleBase" id="RU004320"/>
    </source>
</evidence>
<evidence type="ECO:0000256" key="5">
    <source>
        <dbReference type="ARBA" id="ARBA00038063"/>
    </source>
</evidence>
<dbReference type="FunFam" id="3.40.50.1470:FF:000001">
    <property type="entry name" value="Peptidyl-tRNA hydrolase"/>
    <property type="match status" value="1"/>
</dbReference>
<dbReference type="Pfam" id="PF01195">
    <property type="entry name" value="Pept_tRNA_hydro"/>
    <property type="match status" value="1"/>
</dbReference>
<feature type="site" description="Discriminates between blocked and unblocked aminoacyl-tRNA" evidence="8">
    <location>
        <position position="9"/>
    </location>
</feature>
<dbReference type="PROSITE" id="PS01196">
    <property type="entry name" value="PEPT_TRNA_HYDROL_2"/>
    <property type="match status" value="1"/>
</dbReference>
<evidence type="ECO:0000256" key="1">
    <source>
        <dbReference type="ARBA" id="ARBA00013260"/>
    </source>
</evidence>
<feature type="binding site" evidence="8">
    <location>
        <position position="14"/>
    </location>
    <ligand>
        <name>tRNA</name>
        <dbReference type="ChEBI" id="CHEBI:17843"/>
    </ligand>
</feature>
<dbReference type="GO" id="GO:0006515">
    <property type="term" value="P:protein quality control for misfolded or incompletely synthesized proteins"/>
    <property type="evidence" value="ECO:0007669"/>
    <property type="project" value="UniProtKB-UniRule"/>
</dbReference>
<dbReference type="InterPro" id="IPR018171">
    <property type="entry name" value="Pept_tRNA_hydro_CS"/>
</dbReference>
<comment type="function">
    <text evidence="8">Catalyzes the release of premature peptidyl moieties from peptidyl-tRNA molecules trapped in stalled 50S ribosomal subunits, and thus maintains levels of free tRNAs and 50S ribosomes.</text>
</comment>
<dbReference type="RefSeq" id="WP_116171483.1">
    <property type="nucleotide sequence ID" value="NZ_CP033058.2"/>
</dbReference>
<organism evidence="11 12">
    <name type="scientific">Metamycoplasma phocicerebrale</name>
    <dbReference type="NCBI Taxonomy" id="142649"/>
    <lineage>
        <taxon>Bacteria</taxon>
        <taxon>Bacillati</taxon>
        <taxon>Mycoplasmatota</taxon>
        <taxon>Mycoplasmoidales</taxon>
        <taxon>Metamycoplasmataceae</taxon>
        <taxon>Metamycoplasma</taxon>
    </lineage>
</organism>
<evidence type="ECO:0000313" key="11">
    <source>
        <dbReference type="EMBL" id="AZZ65694.1"/>
    </source>
</evidence>
<dbReference type="Proteomes" id="UP000256585">
    <property type="component" value="Chromosome"/>
</dbReference>
<name>A0A3T0TUI4_9BACT</name>
<dbReference type="PROSITE" id="PS01195">
    <property type="entry name" value="PEPT_TRNA_HYDROL_1"/>
    <property type="match status" value="1"/>
</dbReference>
<dbReference type="AlphaFoldDB" id="A0A3T0TUI4"/>
<keyword evidence="8" id="KW-0963">Cytoplasm</keyword>
<evidence type="ECO:0000256" key="6">
    <source>
        <dbReference type="ARBA" id="ARBA00048707"/>
    </source>
</evidence>
<dbReference type="PANTHER" id="PTHR17224:SF1">
    <property type="entry name" value="PEPTIDYL-TRNA HYDROLASE"/>
    <property type="match status" value="1"/>
</dbReference>
<feature type="site" description="Stabilizes the basic form of H active site to accept a proton" evidence="8">
    <location>
        <position position="87"/>
    </location>
</feature>
<keyword evidence="4 8" id="KW-0694">RNA-binding</keyword>
<evidence type="ECO:0000256" key="4">
    <source>
        <dbReference type="ARBA" id="ARBA00022884"/>
    </source>
</evidence>
<feature type="binding site" evidence="8">
    <location>
        <position position="108"/>
    </location>
    <ligand>
        <name>tRNA</name>
        <dbReference type="ChEBI" id="CHEBI:17843"/>
    </ligand>
</feature>
<keyword evidence="2 8" id="KW-0820">tRNA-binding</keyword>
<dbReference type="EMBL" id="CP033058">
    <property type="protein sequence ID" value="AZZ65694.1"/>
    <property type="molecule type" value="Genomic_DNA"/>
</dbReference>
<comment type="subunit">
    <text evidence="8">Monomer.</text>
</comment>
<dbReference type="InterPro" id="IPR036416">
    <property type="entry name" value="Pept_tRNA_hydro_sf"/>
</dbReference>
<gene>
    <name evidence="8" type="primary">pth</name>
    <name evidence="11" type="ORF">DMC14_002790</name>
</gene>
<keyword evidence="3 8" id="KW-0378">Hydrolase</keyword>
<dbReference type="SUPFAM" id="SSF53178">
    <property type="entry name" value="Peptidyl-tRNA hydrolase-like"/>
    <property type="match status" value="1"/>
</dbReference>
<dbReference type="InterPro" id="IPR001328">
    <property type="entry name" value="Pept_tRNA_hydro"/>
</dbReference>
<evidence type="ECO:0000256" key="8">
    <source>
        <dbReference type="HAMAP-Rule" id="MF_00083"/>
    </source>
</evidence>
<dbReference type="OrthoDB" id="9800507at2"/>
<dbReference type="GO" id="GO:0000049">
    <property type="term" value="F:tRNA binding"/>
    <property type="evidence" value="ECO:0007669"/>
    <property type="project" value="UniProtKB-UniRule"/>
</dbReference>
<protein>
    <recommendedName>
        <fullName evidence="7 8">Peptidyl-tRNA hydrolase</fullName>
        <shortName evidence="8">Pth</shortName>
        <ecNumber evidence="1 8">3.1.1.29</ecNumber>
    </recommendedName>
</protein>
<evidence type="ECO:0000313" key="12">
    <source>
        <dbReference type="Proteomes" id="UP000256585"/>
    </source>
</evidence>
<dbReference type="EC" id="3.1.1.29" evidence="1 8"/>
<reference evidence="11" key="1">
    <citation type="submission" date="2019-03" db="EMBL/GenBank/DDBJ databases">
        <title>Draft Sequence and Annotation of the Mycoplasma phocicerebrale Strain 1049T Genome.</title>
        <authorList>
            <person name="Frasca S.Jr."/>
            <person name="Kutish G.F."/>
            <person name="Castellanos Gell J."/>
            <person name="Michaels D.L."/>
            <person name="Brown D.R."/>
        </authorList>
    </citation>
    <scope>NUCLEOTIDE SEQUENCE</scope>
    <source>
        <strain evidence="11">1049</strain>
    </source>
</reference>
<evidence type="ECO:0000256" key="9">
    <source>
        <dbReference type="RuleBase" id="RU000673"/>
    </source>
</evidence>
<dbReference type="PANTHER" id="PTHR17224">
    <property type="entry name" value="PEPTIDYL-TRNA HYDROLASE"/>
    <property type="match status" value="1"/>
</dbReference>
<dbReference type="Gene3D" id="3.40.50.1470">
    <property type="entry name" value="Peptidyl-tRNA hydrolase"/>
    <property type="match status" value="1"/>
</dbReference>
<dbReference type="KEGG" id="mphc:DMC14_002790"/>
<comment type="function">
    <text evidence="8">Hydrolyzes ribosome-free peptidyl-tRNAs (with 1 or more amino acids incorporated), which drop off the ribosome during protein synthesis, or as a result of ribosome stalling.</text>
</comment>
<dbReference type="GO" id="GO:0072344">
    <property type="term" value="P:rescue of stalled ribosome"/>
    <property type="evidence" value="ECO:0007669"/>
    <property type="project" value="UniProtKB-UniRule"/>
</dbReference>
<comment type="subcellular location">
    <subcellularLocation>
        <location evidence="8">Cytoplasm</location>
    </subcellularLocation>
</comment>
<feature type="binding site" evidence="8">
    <location>
        <position position="62"/>
    </location>
    <ligand>
        <name>tRNA</name>
        <dbReference type="ChEBI" id="CHEBI:17843"/>
    </ligand>
</feature>
<dbReference type="GO" id="GO:0005737">
    <property type="term" value="C:cytoplasm"/>
    <property type="evidence" value="ECO:0007669"/>
    <property type="project" value="UniProtKB-SubCell"/>
</dbReference>
<feature type="binding site" evidence="8">
    <location>
        <position position="60"/>
    </location>
    <ligand>
        <name>tRNA</name>
        <dbReference type="ChEBI" id="CHEBI:17843"/>
    </ligand>
</feature>
<keyword evidence="12" id="KW-1185">Reference proteome</keyword>
<evidence type="ECO:0000256" key="2">
    <source>
        <dbReference type="ARBA" id="ARBA00022555"/>
    </source>
</evidence>
<proteinExistence type="inferred from homology"/>
<sequence>MKLIVGLGNPGKEYEKTRHNVGFMVLDKLSQKLKAPMTIKKFNGIYFKDKEMILAKPLTYMNNSGEFVKDIVDYYNINVDDILLVYDDIDTELGKIIIRQQGSAGGHNGVKSIINNLDTNEIKRIKMGIGRDENLINFVLGKFSFEDSKIIEKAIDEVVEAIIQYINNDIRYVMNKYSNKKYGEQ</sequence>
<comment type="similarity">
    <text evidence="5 8 10">Belongs to the PTH family.</text>
</comment>
<evidence type="ECO:0000256" key="3">
    <source>
        <dbReference type="ARBA" id="ARBA00022801"/>
    </source>
</evidence>
<evidence type="ECO:0000256" key="7">
    <source>
        <dbReference type="ARBA" id="ARBA00050038"/>
    </source>
</evidence>
<feature type="active site" description="Proton acceptor" evidence="8">
    <location>
        <position position="19"/>
    </location>
</feature>
<dbReference type="GO" id="GO:0004045">
    <property type="term" value="F:peptidyl-tRNA hydrolase activity"/>
    <property type="evidence" value="ECO:0007669"/>
    <property type="project" value="UniProtKB-UniRule"/>
</dbReference>
<comment type="catalytic activity">
    <reaction evidence="6 8 9">
        <text>an N-acyl-L-alpha-aminoacyl-tRNA + H2O = an N-acyl-L-amino acid + a tRNA + H(+)</text>
        <dbReference type="Rhea" id="RHEA:54448"/>
        <dbReference type="Rhea" id="RHEA-COMP:10123"/>
        <dbReference type="Rhea" id="RHEA-COMP:13883"/>
        <dbReference type="ChEBI" id="CHEBI:15377"/>
        <dbReference type="ChEBI" id="CHEBI:15378"/>
        <dbReference type="ChEBI" id="CHEBI:59874"/>
        <dbReference type="ChEBI" id="CHEBI:78442"/>
        <dbReference type="ChEBI" id="CHEBI:138191"/>
        <dbReference type="EC" id="3.1.1.29"/>
    </reaction>
</comment>
<dbReference type="CDD" id="cd00462">
    <property type="entry name" value="PTH"/>
    <property type="match status" value="1"/>
</dbReference>